<dbReference type="InterPro" id="IPR001680">
    <property type="entry name" value="WD40_rpt"/>
</dbReference>
<dbReference type="InterPro" id="IPR051980">
    <property type="entry name" value="WD_repeat_MORG1"/>
</dbReference>
<feature type="repeat" description="WD" evidence="6">
    <location>
        <begin position="60"/>
        <end position="101"/>
    </location>
</feature>
<keyword evidence="3 6" id="KW-0853">WD repeat</keyword>
<reference evidence="7" key="1">
    <citation type="submission" date="2020-08" db="EMBL/GenBank/DDBJ databases">
        <title>Plant Genome Project.</title>
        <authorList>
            <person name="Zhang R.-G."/>
        </authorList>
    </citation>
    <scope>NUCLEOTIDE SEQUENCE</scope>
    <source>
        <strain evidence="7">WSP0</strain>
        <tissue evidence="7">Leaf</tissue>
    </source>
</reference>
<feature type="repeat" description="WD" evidence="6">
    <location>
        <begin position="267"/>
        <end position="300"/>
    </location>
</feature>
<dbReference type="PANTHER" id="PTHR22842:SF3">
    <property type="entry name" value="WD REPEAT DOMAIN-CONTAINING PROTEIN 83"/>
    <property type="match status" value="1"/>
</dbReference>
<dbReference type="PRINTS" id="PR00320">
    <property type="entry name" value="GPROTEINBRPT"/>
</dbReference>
<evidence type="ECO:0000256" key="2">
    <source>
        <dbReference type="ARBA" id="ARBA00022490"/>
    </source>
</evidence>
<comment type="subcellular location">
    <subcellularLocation>
        <location evidence="1">Cytoplasm</location>
    </subcellularLocation>
</comment>
<dbReference type="InterPro" id="IPR036322">
    <property type="entry name" value="WD40_repeat_dom_sf"/>
</dbReference>
<dbReference type="PANTHER" id="PTHR22842">
    <property type="entry name" value="WD40 REPEAT PROTEIN"/>
    <property type="match status" value="1"/>
</dbReference>
<evidence type="ECO:0000313" key="8">
    <source>
        <dbReference type="Proteomes" id="UP000823749"/>
    </source>
</evidence>
<proteinExistence type="inferred from homology"/>
<dbReference type="EMBL" id="JACTNZ010000008">
    <property type="protein sequence ID" value="KAG5534120.1"/>
    <property type="molecule type" value="Genomic_DNA"/>
</dbReference>
<dbReference type="GO" id="GO:0000398">
    <property type="term" value="P:mRNA splicing, via spliceosome"/>
    <property type="evidence" value="ECO:0007669"/>
    <property type="project" value="TreeGrafter"/>
</dbReference>
<protein>
    <recommendedName>
        <fullName evidence="9">Transducin/WD40 repeat-like superfamily protein</fullName>
    </recommendedName>
</protein>
<evidence type="ECO:0000256" key="5">
    <source>
        <dbReference type="ARBA" id="ARBA00038145"/>
    </source>
</evidence>
<name>A0AAV6J4M8_9ERIC</name>
<organism evidence="7 8">
    <name type="scientific">Rhododendron griersonianum</name>
    <dbReference type="NCBI Taxonomy" id="479676"/>
    <lineage>
        <taxon>Eukaryota</taxon>
        <taxon>Viridiplantae</taxon>
        <taxon>Streptophyta</taxon>
        <taxon>Embryophyta</taxon>
        <taxon>Tracheophyta</taxon>
        <taxon>Spermatophyta</taxon>
        <taxon>Magnoliopsida</taxon>
        <taxon>eudicotyledons</taxon>
        <taxon>Gunneridae</taxon>
        <taxon>Pentapetalae</taxon>
        <taxon>asterids</taxon>
        <taxon>Ericales</taxon>
        <taxon>Ericaceae</taxon>
        <taxon>Ericoideae</taxon>
        <taxon>Rhodoreae</taxon>
        <taxon>Rhododendron</taxon>
    </lineage>
</organism>
<sequence>MSGGGGVGELPRKEASVLKGHEGAVLAARFNADGNYCLSCGKDRTIRLWNPHRGILIKTYKAHGREVRDVHCTQDNSKLSSCGGDRQVFYWDVATGRVIRKFRGHDSEVWYDRSVRAWDCRSHSTEPIQIIDTFLDSVMSVSLTKSEIIAGSVDGTIRTFDIRIGREISDDLGQPVNCIALSNDGNCILASCLDSTLRLLDRLFLFSCVLTEEVSANLAYLLTVSFLLQSYKMDCLLTNNDACVTGGSEDGIIFFWDLVDASVVTSFRAHASVVTSVSYHPTDSCMISASVDGTIRVWKT</sequence>
<evidence type="ECO:0000256" key="6">
    <source>
        <dbReference type="PROSITE-ProRule" id="PRU00221"/>
    </source>
</evidence>
<evidence type="ECO:0000313" key="7">
    <source>
        <dbReference type="EMBL" id="KAG5534120.1"/>
    </source>
</evidence>
<keyword evidence="2" id="KW-0963">Cytoplasm</keyword>
<keyword evidence="8" id="KW-1185">Reference proteome</keyword>
<dbReference type="InterPro" id="IPR020472">
    <property type="entry name" value="WD40_PAC1"/>
</dbReference>
<dbReference type="GO" id="GO:0071013">
    <property type="term" value="C:catalytic step 2 spliceosome"/>
    <property type="evidence" value="ECO:0007669"/>
    <property type="project" value="TreeGrafter"/>
</dbReference>
<dbReference type="InterPro" id="IPR015943">
    <property type="entry name" value="WD40/YVTN_repeat-like_dom_sf"/>
</dbReference>
<dbReference type="PROSITE" id="PS50082">
    <property type="entry name" value="WD_REPEATS_2"/>
    <property type="match status" value="3"/>
</dbReference>
<evidence type="ECO:0000256" key="1">
    <source>
        <dbReference type="ARBA" id="ARBA00004496"/>
    </source>
</evidence>
<gene>
    <name evidence="7" type="ORF">RHGRI_022307</name>
</gene>
<dbReference type="AlphaFoldDB" id="A0AAV6J4M8"/>
<dbReference type="GO" id="GO:0005737">
    <property type="term" value="C:cytoplasm"/>
    <property type="evidence" value="ECO:0007669"/>
    <property type="project" value="UniProtKB-SubCell"/>
</dbReference>
<evidence type="ECO:0000256" key="4">
    <source>
        <dbReference type="ARBA" id="ARBA00022737"/>
    </source>
</evidence>
<feature type="repeat" description="WD" evidence="6">
    <location>
        <begin position="18"/>
        <end position="59"/>
    </location>
</feature>
<comment type="similarity">
    <text evidence="5">Belongs to the WD repeat MORG1 family.</text>
</comment>
<accession>A0AAV6J4M8</accession>
<dbReference type="PROSITE" id="PS50294">
    <property type="entry name" value="WD_REPEATS_REGION"/>
    <property type="match status" value="2"/>
</dbReference>
<dbReference type="Pfam" id="PF00400">
    <property type="entry name" value="WD40"/>
    <property type="match status" value="4"/>
</dbReference>
<comment type="caution">
    <text evidence="7">The sequence shown here is derived from an EMBL/GenBank/DDBJ whole genome shotgun (WGS) entry which is preliminary data.</text>
</comment>
<dbReference type="SUPFAM" id="SSF50978">
    <property type="entry name" value="WD40 repeat-like"/>
    <property type="match status" value="1"/>
</dbReference>
<evidence type="ECO:0000256" key="3">
    <source>
        <dbReference type="ARBA" id="ARBA00022574"/>
    </source>
</evidence>
<evidence type="ECO:0008006" key="9">
    <source>
        <dbReference type="Google" id="ProtNLM"/>
    </source>
</evidence>
<dbReference type="Gene3D" id="2.130.10.10">
    <property type="entry name" value="YVTN repeat-like/Quinoprotein amine dehydrogenase"/>
    <property type="match status" value="3"/>
</dbReference>
<dbReference type="CDD" id="cd00200">
    <property type="entry name" value="WD40"/>
    <property type="match status" value="1"/>
</dbReference>
<keyword evidence="4" id="KW-0677">Repeat</keyword>
<dbReference type="Proteomes" id="UP000823749">
    <property type="component" value="Chromosome 8"/>
</dbReference>
<dbReference type="SMART" id="SM00320">
    <property type="entry name" value="WD40"/>
    <property type="match status" value="6"/>
</dbReference>